<feature type="transmembrane region" description="Helical" evidence="2">
    <location>
        <begin position="35"/>
        <end position="52"/>
    </location>
</feature>
<feature type="transmembrane region" description="Helical" evidence="2">
    <location>
        <begin position="12"/>
        <end position="29"/>
    </location>
</feature>
<sequence>MLTSPRKRTEIILLAILAIVAVVPLRFFVESKLWFLTEMGTLLVLLAVAEVVKTFGVESGRSKLVSSFATTLLAITPLLFATLARTFGSPIAFEMSALSAFGSVSLAVAIAATTDRTRSMSLVASGFLVLFATSISEHPHAVWLAVAWMSVCVWHLVANHWEKLDVCLPDSVRPAVGVRPASVLVAVALCVAGGLVVRDRVGPANRMTNGVMPTSGGSKWSDPAARSGIGTGDAAIAAKDHAESFGAVESEIFLESTESSLFDMVNEMIGEPKQKMKWDRRQAMGSENLIPMHDQAAKSEKGGASFSTDRMPPKKHHHIEDAKENAVIQWDGPTGIRLAMERFDTFDGVDWTNSADHFNNQLSRQEIDQHVWFFDPHMKSRAFSNSDLVSVNLLKVLRLDSTRFPSPMMTAGLHIKDINRQDFFGITNDGSLFMPERDKIPPLTVVNLASIQVMEDELWERLPRCVTEVEGHPTLDPASTPHPYEQLQAIVHRLRTEFTFDRNTASLTDNPVEEFLESRRGGDHLFATAAALQAREIGLQSRLVTGFYVRPDSYDFTAGHANITPEDVHVWVEIQLDDGRWFELEPTPGYQPPIYTPSLWLSTKRFAAAHWIHGCLLIAIGAVIFLTRLIWIEWLLATIWSLSLLLPSKHQLRIAMRIVETRARLIGKARPTGKPQRDWLESLVARDVGLHDHVQQFCDVADQAVFGAPTPIDRRQLSSVVRGLKTKQLKSIPSETTA</sequence>
<proteinExistence type="predicted"/>
<feature type="transmembrane region" description="Helical" evidence="2">
    <location>
        <begin position="91"/>
        <end position="112"/>
    </location>
</feature>
<keyword evidence="2" id="KW-0472">Membrane</keyword>
<dbReference type="Proteomes" id="UP000036367">
    <property type="component" value="Unassembled WGS sequence"/>
</dbReference>
<dbReference type="Pfam" id="PF01841">
    <property type="entry name" value="Transglut_core"/>
    <property type="match status" value="1"/>
</dbReference>
<comment type="caution">
    <text evidence="4">The sequence shown here is derived from an EMBL/GenBank/DDBJ whole genome shotgun (WGS) entry which is preliminary data.</text>
</comment>
<gene>
    <name evidence="4" type="ORF">RISK_001252</name>
</gene>
<reference evidence="4" key="1">
    <citation type="submission" date="2015-05" db="EMBL/GenBank/DDBJ databases">
        <title>Permanent draft genome of Rhodopirellula islandicus K833.</title>
        <authorList>
            <person name="Kizina J."/>
            <person name="Richter M."/>
            <person name="Glockner F.O."/>
            <person name="Harder J."/>
        </authorList>
    </citation>
    <scope>NUCLEOTIDE SEQUENCE [LARGE SCALE GENOMIC DNA]</scope>
    <source>
        <strain evidence="4">K833</strain>
    </source>
</reference>
<dbReference type="OrthoDB" id="231513at2"/>
<dbReference type="RefSeq" id="WP_047813205.1">
    <property type="nucleotide sequence ID" value="NZ_LECT01000013.1"/>
</dbReference>
<evidence type="ECO:0000256" key="2">
    <source>
        <dbReference type="SAM" id="Phobius"/>
    </source>
</evidence>
<dbReference type="EMBL" id="LECT01000013">
    <property type="protein sequence ID" value="KLU06688.1"/>
    <property type="molecule type" value="Genomic_DNA"/>
</dbReference>
<feature type="region of interest" description="Disordered" evidence="1">
    <location>
        <begin position="296"/>
        <end position="319"/>
    </location>
</feature>
<keyword evidence="2" id="KW-0812">Transmembrane</keyword>
<dbReference type="SMART" id="SM00460">
    <property type="entry name" value="TGc"/>
    <property type="match status" value="1"/>
</dbReference>
<keyword evidence="5" id="KW-1185">Reference proteome</keyword>
<evidence type="ECO:0000313" key="5">
    <source>
        <dbReference type="Proteomes" id="UP000036367"/>
    </source>
</evidence>
<evidence type="ECO:0000259" key="3">
    <source>
        <dbReference type="SMART" id="SM00460"/>
    </source>
</evidence>
<dbReference type="SUPFAM" id="SSF54001">
    <property type="entry name" value="Cysteine proteinases"/>
    <property type="match status" value="1"/>
</dbReference>
<dbReference type="PANTHER" id="PTHR42736:SF1">
    <property type="entry name" value="PROTEIN-GLUTAMINE GAMMA-GLUTAMYLTRANSFERASE"/>
    <property type="match status" value="1"/>
</dbReference>
<dbReference type="InterPro" id="IPR038765">
    <property type="entry name" value="Papain-like_cys_pep_sf"/>
</dbReference>
<evidence type="ECO:0000313" key="4">
    <source>
        <dbReference type="EMBL" id="KLU06688.1"/>
    </source>
</evidence>
<feature type="transmembrane region" description="Helical" evidence="2">
    <location>
        <begin position="606"/>
        <end position="625"/>
    </location>
</feature>
<feature type="transmembrane region" description="Helical" evidence="2">
    <location>
        <begin position="141"/>
        <end position="158"/>
    </location>
</feature>
<dbReference type="PANTHER" id="PTHR42736">
    <property type="entry name" value="PROTEIN-GLUTAMINE GAMMA-GLUTAMYLTRANSFERASE"/>
    <property type="match status" value="1"/>
</dbReference>
<name>A0A0J1BJU0_RHOIS</name>
<feature type="domain" description="Transglutaminase-like" evidence="3">
    <location>
        <begin position="515"/>
        <end position="588"/>
    </location>
</feature>
<feature type="transmembrane region" description="Helical" evidence="2">
    <location>
        <begin position="64"/>
        <end position="85"/>
    </location>
</feature>
<evidence type="ECO:0000256" key="1">
    <source>
        <dbReference type="SAM" id="MobiDB-lite"/>
    </source>
</evidence>
<accession>A0A0J1BJU0</accession>
<feature type="transmembrane region" description="Helical" evidence="2">
    <location>
        <begin position="178"/>
        <end position="197"/>
    </location>
</feature>
<dbReference type="InterPro" id="IPR052901">
    <property type="entry name" value="Bact_TGase-like"/>
</dbReference>
<dbReference type="Gene3D" id="3.10.620.30">
    <property type="match status" value="1"/>
</dbReference>
<keyword evidence="2" id="KW-1133">Transmembrane helix</keyword>
<dbReference type="AlphaFoldDB" id="A0A0J1BJU0"/>
<dbReference type="STRING" id="595434.RISK_001252"/>
<protein>
    <submittedName>
        <fullName evidence="4">Transglutaminase-like enzyme</fullName>
    </submittedName>
</protein>
<dbReference type="InterPro" id="IPR002931">
    <property type="entry name" value="Transglutaminase-like"/>
</dbReference>
<organism evidence="4 5">
    <name type="scientific">Rhodopirellula islandica</name>
    <dbReference type="NCBI Taxonomy" id="595434"/>
    <lineage>
        <taxon>Bacteria</taxon>
        <taxon>Pseudomonadati</taxon>
        <taxon>Planctomycetota</taxon>
        <taxon>Planctomycetia</taxon>
        <taxon>Pirellulales</taxon>
        <taxon>Pirellulaceae</taxon>
        <taxon>Rhodopirellula</taxon>
    </lineage>
</organism>
<dbReference type="PATRIC" id="fig|595434.4.peg.1202"/>